<dbReference type="Gene3D" id="2.60.40.10">
    <property type="entry name" value="Immunoglobulins"/>
    <property type="match status" value="1"/>
</dbReference>
<proteinExistence type="predicted"/>
<keyword evidence="1" id="KW-0812">Transmembrane</keyword>
<protein>
    <recommendedName>
        <fullName evidence="2">Ig-like domain-containing protein</fullName>
    </recommendedName>
</protein>
<feature type="non-terminal residue" evidence="3">
    <location>
        <position position="1"/>
    </location>
</feature>
<dbReference type="SMART" id="SM00408">
    <property type="entry name" value="IGc2"/>
    <property type="match status" value="1"/>
</dbReference>
<evidence type="ECO:0000313" key="3">
    <source>
        <dbReference type="EMBL" id="CAG5078977.1"/>
    </source>
</evidence>
<dbReference type="InterPro" id="IPR013783">
    <property type="entry name" value="Ig-like_fold"/>
</dbReference>
<name>A0A8J2MBW8_COTCN</name>
<dbReference type="AlphaFoldDB" id="A0A8J2MBW8"/>
<dbReference type="Proteomes" id="UP000786811">
    <property type="component" value="Unassembled WGS sequence"/>
</dbReference>
<dbReference type="PROSITE" id="PS50835">
    <property type="entry name" value="IG_LIKE"/>
    <property type="match status" value="1"/>
</dbReference>
<keyword evidence="1" id="KW-1133">Transmembrane helix</keyword>
<dbReference type="InterPro" id="IPR003599">
    <property type="entry name" value="Ig_sub"/>
</dbReference>
<evidence type="ECO:0000313" key="4">
    <source>
        <dbReference type="Proteomes" id="UP000786811"/>
    </source>
</evidence>
<dbReference type="SUPFAM" id="SSF48726">
    <property type="entry name" value="Immunoglobulin"/>
    <property type="match status" value="1"/>
</dbReference>
<dbReference type="SMART" id="SM00409">
    <property type="entry name" value="IG"/>
    <property type="match status" value="1"/>
</dbReference>
<keyword evidence="1" id="KW-0472">Membrane</keyword>
<keyword evidence="4" id="KW-1185">Reference proteome</keyword>
<organism evidence="3 4">
    <name type="scientific">Cotesia congregata</name>
    <name type="common">Parasitoid wasp</name>
    <name type="synonym">Apanteles congregatus</name>
    <dbReference type="NCBI Taxonomy" id="51543"/>
    <lineage>
        <taxon>Eukaryota</taxon>
        <taxon>Metazoa</taxon>
        <taxon>Ecdysozoa</taxon>
        <taxon>Arthropoda</taxon>
        <taxon>Hexapoda</taxon>
        <taxon>Insecta</taxon>
        <taxon>Pterygota</taxon>
        <taxon>Neoptera</taxon>
        <taxon>Endopterygota</taxon>
        <taxon>Hymenoptera</taxon>
        <taxon>Apocrita</taxon>
        <taxon>Ichneumonoidea</taxon>
        <taxon>Braconidae</taxon>
        <taxon>Microgastrinae</taxon>
        <taxon>Cotesia</taxon>
    </lineage>
</organism>
<gene>
    <name evidence="3" type="ORF">HICCMSTLAB_LOCUS2894</name>
</gene>
<dbReference type="OrthoDB" id="6133584at2759"/>
<dbReference type="InterPro" id="IPR007110">
    <property type="entry name" value="Ig-like_dom"/>
</dbReference>
<comment type="caution">
    <text evidence="3">The sequence shown here is derived from an EMBL/GenBank/DDBJ whole genome shotgun (WGS) entry which is preliminary data.</text>
</comment>
<accession>A0A8J2MBW8</accession>
<dbReference type="EMBL" id="CAJNRD030001117">
    <property type="protein sequence ID" value="CAG5078977.1"/>
    <property type="molecule type" value="Genomic_DNA"/>
</dbReference>
<dbReference type="InterPro" id="IPR036179">
    <property type="entry name" value="Ig-like_dom_sf"/>
</dbReference>
<evidence type="ECO:0000259" key="2">
    <source>
        <dbReference type="PROSITE" id="PS50835"/>
    </source>
</evidence>
<dbReference type="InterPro" id="IPR003598">
    <property type="entry name" value="Ig_sub2"/>
</dbReference>
<reference evidence="3" key="1">
    <citation type="submission" date="2021-04" db="EMBL/GenBank/DDBJ databases">
        <authorList>
            <person name="Chebbi M.A.C M."/>
        </authorList>
    </citation>
    <scope>NUCLEOTIDE SEQUENCE</scope>
</reference>
<evidence type="ECO:0000256" key="1">
    <source>
        <dbReference type="SAM" id="Phobius"/>
    </source>
</evidence>
<dbReference type="Pfam" id="PF13927">
    <property type="entry name" value="Ig_3"/>
    <property type="match status" value="1"/>
</dbReference>
<feature type="transmembrane region" description="Helical" evidence="1">
    <location>
        <begin position="108"/>
        <end position="130"/>
    </location>
</feature>
<feature type="domain" description="Ig-like" evidence="2">
    <location>
        <begin position="6"/>
        <end position="101"/>
    </location>
</feature>
<sequence length="131" mass="14299">GDSKNPDSAVDAYSLGTVNQEMNITKGDTMTIHCSALTDKFPDDLKWYKTTQLLATDGRVAIKETKAAQSHSSQLNIADVSKSDKGEYTCEGTMKNGLTIKNYYHVNVNASAVISVSVILQLSIILLSYFM</sequence>